<feature type="transmembrane region" description="Helical" evidence="1">
    <location>
        <begin position="130"/>
        <end position="148"/>
    </location>
</feature>
<protein>
    <recommendedName>
        <fullName evidence="2">DUF6533 domain-containing protein</fullName>
    </recommendedName>
</protein>
<name>A0A4S4L9Z6_9AGAM</name>
<feature type="transmembrane region" description="Helical" evidence="1">
    <location>
        <begin position="97"/>
        <end position="118"/>
    </location>
</feature>
<dbReference type="OrthoDB" id="2952413at2759"/>
<keyword evidence="1" id="KW-1133">Transmembrane helix</keyword>
<reference evidence="3 4" key="1">
    <citation type="submission" date="2019-02" db="EMBL/GenBank/DDBJ databases">
        <title>Genome sequencing of the rare red list fungi Phellinidium pouzarii.</title>
        <authorList>
            <person name="Buettner E."/>
            <person name="Kellner H."/>
        </authorList>
    </citation>
    <scope>NUCLEOTIDE SEQUENCE [LARGE SCALE GENOMIC DNA]</scope>
    <source>
        <strain evidence="3 4">DSM 108285</strain>
    </source>
</reference>
<feature type="transmembrane region" description="Helical" evidence="1">
    <location>
        <begin position="180"/>
        <end position="210"/>
    </location>
</feature>
<comment type="caution">
    <text evidence="3">The sequence shown here is derived from an EMBL/GenBank/DDBJ whole genome shotgun (WGS) entry which is preliminary data.</text>
</comment>
<gene>
    <name evidence="3" type="ORF">EW145_g2711</name>
</gene>
<feature type="domain" description="DUF6533" evidence="2">
    <location>
        <begin position="29"/>
        <end position="74"/>
    </location>
</feature>
<proteinExistence type="predicted"/>
<evidence type="ECO:0000256" key="1">
    <source>
        <dbReference type="SAM" id="Phobius"/>
    </source>
</evidence>
<dbReference type="Proteomes" id="UP000308199">
    <property type="component" value="Unassembled WGS sequence"/>
</dbReference>
<dbReference type="AlphaFoldDB" id="A0A4S4L9Z6"/>
<dbReference type="EMBL" id="SGPK01000100">
    <property type="protein sequence ID" value="THH08424.1"/>
    <property type="molecule type" value="Genomic_DNA"/>
</dbReference>
<organism evidence="3 4">
    <name type="scientific">Phellinidium pouzarii</name>
    <dbReference type="NCBI Taxonomy" id="167371"/>
    <lineage>
        <taxon>Eukaryota</taxon>
        <taxon>Fungi</taxon>
        <taxon>Dikarya</taxon>
        <taxon>Basidiomycota</taxon>
        <taxon>Agaricomycotina</taxon>
        <taxon>Agaricomycetes</taxon>
        <taxon>Hymenochaetales</taxon>
        <taxon>Hymenochaetaceae</taxon>
        <taxon>Phellinidium</taxon>
    </lineage>
</organism>
<dbReference type="Pfam" id="PF20151">
    <property type="entry name" value="DUF6533"/>
    <property type="match status" value="1"/>
</dbReference>
<accession>A0A4S4L9Z6</accession>
<evidence type="ECO:0000259" key="2">
    <source>
        <dbReference type="Pfam" id="PF20151"/>
    </source>
</evidence>
<evidence type="ECO:0000313" key="4">
    <source>
        <dbReference type="Proteomes" id="UP000308199"/>
    </source>
</evidence>
<keyword evidence="1" id="KW-0472">Membrane</keyword>
<sequence length="260" mass="28998">MSSIANTTAAAQAVEQLVTAVDQNRKVTYISTSALAFVAYDIITMLSMEIELIWKAKWSIPKVLYIFARYYGIIYLIEHFFWKLSVNESFSSCRHYFLFYSFGGDFLFTTVVNLILMLRIGALYKYNRRVIYVLIAMVLVELVVELYVTAKSALLASRGAYVSPPGIPLTGCLSSVEINAILLICAITPVVIFGPFAGVGLEWLIAIYSISGSRLVLNLRSEASHGRKDETITEGNTIALRTFHVTSTLENTNTNRSNCQ</sequence>
<feature type="transmembrane region" description="Helical" evidence="1">
    <location>
        <begin position="60"/>
        <end position="77"/>
    </location>
</feature>
<keyword evidence="1" id="KW-0812">Transmembrane</keyword>
<evidence type="ECO:0000313" key="3">
    <source>
        <dbReference type="EMBL" id="THH08424.1"/>
    </source>
</evidence>
<keyword evidence="4" id="KW-1185">Reference proteome</keyword>
<dbReference type="InterPro" id="IPR045340">
    <property type="entry name" value="DUF6533"/>
</dbReference>